<dbReference type="Gene3D" id="1.10.10.1320">
    <property type="entry name" value="Anti-sigma factor, zinc-finger domain"/>
    <property type="match status" value="1"/>
</dbReference>
<keyword evidence="7 11" id="KW-0472">Membrane</keyword>
<keyword evidence="8" id="KW-0804">Transcription</keyword>
<dbReference type="RefSeq" id="WP_343909767.1">
    <property type="nucleotide sequence ID" value="NZ_BAAAJE010000026.1"/>
</dbReference>
<evidence type="ECO:0000259" key="12">
    <source>
        <dbReference type="Pfam" id="PF10099"/>
    </source>
</evidence>
<keyword evidence="15" id="KW-1185">Reference proteome</keyword>
<dbReference type="EMBL" id="BAAAJE010000026">
    <property type="protein sequence ID" value="GAA1159127.1"/>
    <property type="molecule type" value="Genomic_DNA"/>
</dbReference>
<evidence type="ECO:0000256" key="9">
    <source>
        <dbReference type="ARBA" id="ARBA00029829"/>
    </source>
</evidence>
<dbReference type="InterPro" id="IPR051474">
    <property type="entry name" value="Anti-sigma-K/W_factor"/>
</dbReference>
<gene>
    <name evidence="14" type="ORF">GCM10009606_41330</name>
</gene>
<dbReference type="InterPro" id="IPR018764">
    <property type="entry name" value="RskA_C"/>
</dbReference>
<proteinExistence type="predicted"/>
<feature type="domain" description="Anti-sigma K factor RskA C-terminal" evidence="12">
    <location>
        <begin position="94"/>
        <end position="229"/>
    </location>
</feature>
<evidence type="ECO:0000256" key="11">
    <source>
        <dbReference type="SAM" id="Phobius"/>
    </source>
</evidence>
<dbReference type="InterPro" id="IPR041916">
    <property type="entry name" value="Anti_sigma_zinc_sf"/>
</dbReference>
<dbReference type="InterPro" id="IPR027383">
    <property type="entry name" value="Znf_put"/>
</dbReference>
<evidence type="ECO:0000313" key="15">
    <source>
        <dbReference type="Proteomes" id="UP001499979"/>
    </source>
</evidence>
<organism evidence="14 15">
    <name type="scientific">Nocardioides aquiterrae</name>
    <dbReference type="NCBI Taxonomy" id="203799"/>
    <lineage>
        <taxon>Bacteria</taxon>
        <taxon>Bacillati</taxon>
        <taxon>Actinomycetota</taxon>
        <taxon>Actinomycetes</taxon>
        <taxon>Propionibacteriales</taxon>
        <taxon>Nocardioidaceae</taxon>
        <taxon>Nocardioides</taxon>
    </lineage>
</organism>
<dbReference type="Proteomes" id="UP001499979">
    <property type="component" value="Unassembled WGS sequence"/>
</dbReference>
<reference evidence="15" key="1">
    <citation type="journal article" date="2019" name="Int. J. Syst. Evol. Microbiol.">
        <title>The Global Catalogue of Microorganisms (GCM) 10K type strain sequencing project: providing services to taxonomists for standard genome sequencing and annotation.</title>
        <authorList>
            <consortium name="The Broad Institute Genomics Platform"/>
            <consortium name="The Broad Institute Genome Sequencing Center for Infectious Disease"/>
            <person name="Wu L."/>
            <person name="Ma J."/>
        </authorList>
    </citation>
    <scope>NUCLEOTIDE SEQUENCE [LARGE SCALE GENOMIC DNA]</scope>
    <source>
        <strain evidence="15">JCM 11813</strain>
    </source>
</reference>
<name>A0ABP4FCR2_9ACTN</name>
<keyword evidence="4 11" id="KW-0812">Transmembrane</keyword>
<comment type="caution">
    <text evidence="14">The sequence shown here is derived from an EMBL/GenBank/DDBJ whole genome shotgun (WGS) entry which is preliminary data.</text>
</comment>
<comment type="subcellular location">
    <subcellularLocation>
        <location evidence="2">Cell membrane</location>
    </subcellularLocation>
    <subcellularLocation>
        <location evidence="1">Membrane</location>
        <topology evidence="1">Single-pass membrane protein</topology>
    </subcellularLocation>
</comment>
<evidence type="ECO:0000313" key="14">
    <source>
        <dbReference type="EMBL" id="GAA1159127.1"/>
    </source>
</evidence>
<keyword evidence="5 11" id="KW-1133">Transmembrane helix</keyword>
<feature type="transmembrane region" description="Helical" evidence="11">
    <location>
        <begin position="92"/>
        <end position="110"/>
    </location>
</feature>
<accession>A0ABP4FCR2</accession>
<evidence type="ECO:0000256" key="6">
    <source>
        <dbReference type="ARBA" id="ARBA00023015"/>
    </source>
</evidence>
<evidence type="ECO:0000256" key="3">
    <source>
        <dbReference type="ARBA" id="ARBA00022475"/>
    </source>
</evidence>
<evidence type="ECO:0000256" key="4">
    <source>
        <dbReference type="ARBA" id="ARBA00022692"/>
    </source>
</evidence>
<evidence type="ECO:0000256" key="10">
    <source>
        <dbReference type="ARBA" id="ARBA00030803"/>
    </source>
</evidence>
<sequence length="239" mass="24668">MTSDIHALSGAYAVDALDDLERAAFERHLAECAECRDEVESLREAAGLISETTTAEPPAELRDRVLAGIGGIRPLPPEVPAPAAPRRRTPRLLLAAAAAAVIVGGGVVAWQQPWSGSSQTQITAEQRVLQASDAKRTSLDFPGGASATVVRSDSLGQAVIVTEDMPPPPAGKVYELWLNQPDRGMVPAGLMPIASDQTVLLSGDAATATAAGITVEPAGGSSEPTSEPIALFDFGRAGA</sequence>
<keyword evidence="3" id="KW-1003">Cell membrane</keyword>
<dbReference type="Pfam" id="PF13490">
    <property type="entry name" value="zf-HC2"/>
    <property type="match status" value="1"/>
</dbReference>
<keyword evidence="6" id="KW-0805">Transcription regulation</keyword>
<evidence type="ECO:0000256" key="5">
    <source>
        <dbReference type="ARBA" id="ARBA00022989"/>
    </source>
</evidence>
<evidence type="ECO:0000259" key="13">
    <source>
        <dbReference type="Pfam" id="PF13490"/>
    </source>
</evidence>
<dbReference type="Pfam" id="PF10099">
    <property type="entry name" value="RskA_C"/>
    <property type="match status" value="1"/>
</dbReference>
<protein>
    <recommendedName>
        <fullName evidence="10">Regulator of SigK</fullName>
    </recommendedName>
    <alternativeName>
        <fullName evidence="9">Sigma-K anti-sigma factor RskA</fullName>
    </alternativeName>
</protein>
<evidence type="ECO:0000256" key="7">
    <source>
        <dbReference type="ARBA" id="ARBA00023136"/>
    </source>
</evidence>
<evidence type="ECO:0000256" key="8">
    <source>
        <dbReference type="ARBA" id="ARBA00023163"/>
    </source>
</evidence>
<evidence type="ECO:0000256" key="1">
    <source>
        <dbReference type="ARBA" id="ARBA00004167"/>
    </source>
</evidence>
<dbReference type="PANTHER" id="PTHR37461">
    <property type="entry name" value="ANTI-SIGMA-K FACTOR RSKA"/>
    <property type="match status" value="1"/>
</dbReference>
<dbReference type="PANTHER" id="PTHR37461:SF1">
    <property type="entry name" value="ANTI-SIGMA-K FACTOR RSKA"/>
    <property type="match status" value="1"/>
</dbReference>
<evidence type="ECO:0000256" key="2">
    <source>
        <dbReference type="ARBA" id="ARBA00004236"/>
    </source>
</evidence>
<feature type="domain" description="Putative zinc-finger" evidence="13">
    <location>
        <begin position="4"/>
        <end position="36"/>
    </location>
</feature>